<accession>A0AAD1ULJ2</accession>
<organism evidence="1 2">
    <name type="scientific">Euplotes crassus</name>
    <dbReference type="NCBI Taxonomy" id="5936"/>
    <lineage>
        <taxon>Eukaryota</taxon>
        <taxon>Sar</taxon>
        <taxon>Alveolata</taxon>
        <taxon>Ciliophora</taxon>
        <taxon>Intramacronucleata</taxon>
        <taxon>Spirotrichea</taxon>
        <taxon>Hypotrichia</taxon>
        <taxon>Euplotida</taxon>
        <taxon>Euplotidae</taxon>
        <taxon>Moneuplotes</taxon>
    </lineage>
</organism>
<reference evidence="1" key="1">
    <citation type="submission" date="2023-07" db="EMBL/GenBank/DDBJ databases">
        <authorList>
            <consortium name="AG Swart"/>
            <person name="Singh M."/>
            <person name="Singh A."/>
            <person name="Seah K."/>
            <person name="Emmerich C."/>
        </authorList>
    </citation>
    <scope>NUCLEOTIDE SEQUENCE</scope>
    <source>
        <strain evidence="1">DP1</strain>
    </source>
</reference>
<name>A0AAD1ULJ2_EUPCR</name>
<comment type="caution">
    <text evidence="1">The sequence shown here is derived from an EMBL/GenBank/DDBJ whole genome shotgun (WGS) entry which is preliminary data.</text>
</comment>
<dbReference type="EMBL" id="CAMPGE010008722">
    <property type="protein sequence ID" value="CAI2367609.1"/>
    <property type="molecule type" value="Genomic_DNA"/>
</dbReference>
<proteinExistence type="predicted"/>
<protein>
    <submittedName>
        <fullName evidence="1">Uncharacterized protein</fullName>
    </submittedName>
</protein>
<evidence type="ECO:0000313" key="2">
    <source>
        <dbReference type="Proteomes" id="UP001295684"/>
    </source>
</evidence>
<evidence type="ECO:0000313" key="1">
    <source>
        <dbReference type="EMBL" id="CAI2367609.1"/>
    </source>
</evidence>
<dbReference type="AlphaFoldDB" id="A0AAD1ULJ2"/>
<dbReference type="Proteomes" id="UP001295684">
    <property type="component" value="Unassembled WGS sequence"/>
</dbReference>
<keyword evidence="2" id="KW-1185">Reference proteome</keyword>
<sequence length="242" mass="28099">MIEINLVKNHFFNFFEYEWTIEESDSYRSTRYFDKNLQLSIGWQIIMDFLKKIPNFKLLNFKNFSFDCITTRNKRVIDFLSFSFPKKVIKFGICHDSSFCSSISPYFNAIIRQSSRVLERVCIFGFKINAKQFKRLMVAYTHVQTISLIECKLSFPDAIDFGGLLKNTKIRDINLNGSRGTDHSGWGNNPDEFNRLIQSLASSYELKLSLGTLIIIDCGISLRTARNVLDENGLENVFVFIK</sequence>
<gene>
    <name evidence="1" type="ORF">ECRASSUSDP1_LOCUS8897</name>
</gene>